<evidence type="ECO:0000313" key="3">
    <source>
        <dbReference type="EMBL" id="KZS97101.1"/>
    </source>
</evidence>
<dbReference type="EMBL" id="KV419397">
    <property type="protein sequence ID" value="KZS97101.1"/>
    <property type="molecule type" value="Genomic_DNA"/>
</dbReference>
<evidence type="ECO:0000313" key="4">
    <source>
        <dbReference type="Proteomes" id="UP000076722"/>
    </source>
</evidence>
<protein>
    <submittedName>
        <fullName evidence="3">Uncharacterized protein</fullName>
    </submittedName>
</protein>
<dbReference type="AlphaFoldDB" id="A0A164YP26"/>
<evidence type="ECO:0000256" key="2">
    <source>
        <dbReference type="SAM" id="Phobius"/>
    </source>
</evidence>
<feature type="compositionally biased region" description="Polar residues" evidence="1">
    <location>
        <begin position="105"/>
        <end position="114"/>
    </location>
</feature>
<proteinExistence type="predicted"/>
<accession>A0A164YP26</accession>
<gene>
    <name evidence="3" type="ORF">SISNIDRAFT_482037</name>
</gene>
<keyword evidence="2" id="KW-1133">Transmembrane helix</keyword>
<feature type="compositionally biased region" description="Polar residues" evidence="1">
    <location>
        <begin position="127"/>
        <end position="149"/>
    </location>
</feature>
<evidence type="ECO:0000256" key="1">
    <source>
        <dbReference type="SAM" id="MobiDB-lite"/>
    </source>
</evidence>
<keyword evidence="4" id="KW-1185">Reference proteome</keyword>
<name>A0A164YP26_9AGAM</name>
<feature type="region of interest" description="Disordered" evidence="1">
    <location>
        <begin position="98"/>
        <end position="155"/>
    </location>
</feature>
<reference evidence="3 4" key="1">
    <citation type="journal article" date="2016" name="Mol. Biol. Evol.">
        <title>Comparative Genomics of Early-Diverging Mushroom-Forming Fungi Provides Insights into the Origins of Lignocellulose Decay Capabilities.</title>
        <authorList>
            <person name="Nagy L.G."/>
            <person name="Riley R."/>
            <person name="Tritt A."/>
            <person name="Adam C."/>
            <person name="Daum C."/>
            <person name="Floudas D."/>
            <person name="Sun H."/>
            <person name="Yadav J.S."/>
            <person name="Pangilinan J."/>
            <person name="Larsson K.H."/>
            <person name="Matsuura K."/>
            <person name="Barry K."/>
            <person name="Labutti K."/>
            <person name="Kuo R."/>
            <person name="Ohm R.A."/>
            <person name="Bhattacharya S.S."/>
            <person name="Shirouzu T."/>
            <person name="Yoshinaga Y."/>
            <person name="Martin F.M."/>
            <person name="Grigoriev I.V."/>
            <person name="Hibbett D.S."/>
        </authorList>
    </citation>
    <scope>NUCLEOTIDE SEQUENCE [LARGE SCALE GENOMIC DNA]</scope>
    <source>
        <strain evidence="3 4">HHB9708</strain>
    </source>
</reference>
<dbReference type="Proteomes" id="UP000076722">
    <property type="component" value="Unassembled WGS sequence"/>
</dbReference>
<keyword evidence="2" id="KW-0812">Transmembrane</keyword>
<sequence length="208" mass="21348">MTVHLQGDHPSIAYYGLDNTYLGDYHFPVTSETFVCASGYDSGGTLRSACCDANDNDVFCVGTTPCVITGGPPSVTDGCYGGNLAVSPTSSLSVSSVMTSLSATDGTTPNPTAPSDSTMASSGSSSTPNFTHATQTSMVSPSSNPSDPSTLAHPKSSVSAGTLAGAVVGTFAVMSLFVALTFWLCTTRDSRYKAGVRLKKRIRAVACL</sequence>
<feature type="transmembrane region" description="Helical" evidence="2">
    <location>
        <begin position="163"/>
        <end position="185"/>
    </location>
</feature>
<keyword evidence="2" id="KW-0472">Membrane</keyword>
<organism evidence="3 4">
    <name type="scientific">Sistotremastrum niveocremeum HHB9708</name>
    <dbReference type="NCBI Taxonomy" id="1314777"/>
    <lineage>
        <taxon>Eukaryota</taxon>
        <taxon>Fungi</taxon>
        <taxon>Dikarya</taxon>
        <taxon>Basidiomycota</taxon>
        <taxon>Agaricomycotina</taxon>
        <taxon>Agaricomycetes</taxon>
        <taxon>Sistotremastrales</taxon>
        <taxon>Sistotremastraceae</taxon>
        <taxon>Sertulicium</taxon>
        <taxon>Sertulicium niveocremeum</taxon>
    </lineage>
</organism>
<dbReference type="STRING" id="1314777.A0A164YP26"/>
<feature type="compositionally biased region" description="Low complexity" evidence="1">
    <location>
        <begin position="115"/>
        <end position="126"/>
    </location>
</feature>